<dbReference type="CDD" id="cd20161">
    <property type="entry name" value="PWWP_NSD1_rpt1"/>
    <property type="match status" value="1"/>
</dbReference>
<dbReference type="Gene3D" id="2.30.30.140">
    <property type="match status" value="1"/>
</dbReference>
<evidence type="ECO:0000313" key="3">
    <source>
        <dbReference type="Ensembl" id="ENSCSEP00000024260.1"/>
    </source>
</evidence>
<dbReference type="Proteomes" id="UP000265120">
    <property type="component" value="Chromosome 15"/>
</dbReference>
<accession>A0A3P8WHX6</accession>
<dbReference type="FunFam" id="2.30.30.140:FF:000059">
    <property type="entry name" value="Histone-lysine N-methyltransferase"/>
    <property type="match status" value="1"/>
</dbReference>
<organism evidence="3 4">
    <name type="scientific">Cynoglossus semilaevis</name>
    <name type="common">Tongue sole</name>
    <dbReference type="NCBI Taxonomy" id="244447"/>
    <lineage>
        <taxon>Eukaryota</taxon>
        <taxon>Metazoa</taxon>
        <taxon>Chordata</taxon>
        <taxon>Craniata</taxon>
        <taxon>Vertebrata</taxon>
        <taxon>Euteleostomi</taxon>
        <taxon>Actinopterygii</taxon>
        <taxon>Neopterygii</taxon>
        <taxon>Teleostei</taxon>
        <taxon>Neoteleostei</taxon>
        <taxon>Acanthomorphata</taxon>
        <taxon>Carangaria</taxon>
        <taxon>Pleuronectiformes</taxon>
        <taxon>Pleuronectoidei</taxon>
        <taxon>Cynoglossidae</taxon>
        <taxon>Cynoglossinae</taxon>
        <taxon>Cynoglossus</taxon>
    </lineage>
</organism>
<reference evidence="3 4" key="1">
    <citation type="journal article" date="2014" name="Nat. Genet.">
        <title>Whole-genome sequence of a flatfish provides insights into ZW sex chromosome evolution and adaptation to a benthic lifestyle.</title>
        <authorList>
            <person name="Chen S."/>
            <person name="Zhang G."/>
            <person name="Shao C."/>
            <person name="Huang Q."/>
            <person name="Liu G."/>
            <person name="Zhang P."/>
            <person name="Song W."/>
            <person name="An N."/>
            <person name="Chalopin D."/>
            <person name="Volff J.N."/>
            <person name="Hong Y."/>
            <person name="Li Q."/>
            <person name="Sha Z."/>
            <person name="Zhou H."/>
            <person name="Xie M."/>
            <person name="Yu Q."/>
            <person name="Liu Y."/>
            <person name="Xiang H."/>
            <person name="Wang N."/>
            <person name="Wu K."/>
            <person name="Yang C."/>
            <person name="Zhou Q."/>
            <person name="Liao X."/>
            <person name="Yang L."/>
            <person name="Hu Q."/>
            <person name="Zhang J."/>
            <person name="Meng L."/>
            <person name="Jin L."/>
            <person name="Tian Y."/>
            <person name="Lian J."/>
            <person name="Yang J."/>
            <person name="Miao G."/>
            <person name="Liu S."/>
            <person name="Liang Z."/>
            <person name="Yan F."/>
            <person name="Li Y."/>
            <person name="Sun B."/>
            <person name="Zhang H."/>
            <person name="Zhang J."/>
            <person name="Zhu Y."/>
            <person name="Du M."/>
            <person name="Zhao Y."/>
            <person name="Schartl M."/>
            <person name="Tang Q."/>
            <person name="Wang J."/>
        </authorList>
    </citation>
    <scope>NUCLEOTIDE SEQUENCE</scope>
</reference>
<protein>
    <submittedName>
        <fullName evidence="3">Nuclear receptor binding SET domain protein 1a</fullName>
    </submittedName>
</protein>
<feature type="region of interest" description="Disordered" evidence="1">
    <location>
        <begin position="370"/>
        <end position="395"/>
    </location>
</feature>
<dbReference type="GeneTree" id="ENSGT00940000155027"/>
<dbReference type="InterPro" id="IPR000313">
    <property type="entry name" value="PWWP_dom"/>
</dbReference>
<dbReference type="Pfam" id="PF00855">
    <property type="entry name" value="PWWP"/>
    <property type="match status" value="1"/>
</dbReference>
<evidence type="ECO:0000259" key="2">
    <source>
        <dbReference type="PROSITE" id="PS50812"/>
    </source>
</evidence>
<reference evidence="3" key="3">
    <citation type="submission" date="2025-09" db="UniProtKB">
        <authorList>
            <consortium name="Ensembl"/>
        </authorList>
    </citation>
    <scope>IDENTIFICATION</scope>
</reference>
<reference evidence="3" key="2">
    <citation type="submission" date="2025-08" db="UniProtKB">
        <authorList>
            <consortium name="Ensembl"/>
        </authorList>
    </citation>
    <scope>IDENTIFICATION</scope>
</reference>
<evidence type="ECO:0000256" key="1">
    <source>
        <dbReference type="SAM" id="MobiDB-lite"/>
    </source>
</evidence>
<feature type="region of interest" description="Disordered" evidence="1">
    <location>
        <begin position="246"/>
        <end position="324"/>
    </location>
</feature>
<name>A0A3P8WHX6_CYNSE</name>
<proteinExistence type="predicted"/>
<keyword evidence="4" id="KW-1185">Reference proteome</keyword>
<feature type="compositionally biased region" description="Low complexity" evidence="1">
    <location>
        <begin position="284"/>
        <end position="297"/>
    </location>
</feature>
<dbReference type="AlphaFoldDB" id="A0A3P8WHX6"/>
<dbReference type="Ensembl" id="ENSCSET00000024586.1">
    <property type="protein sequence ID" value="ENSCSEP00000024260.1"/>
    <property type="gene ID" value="ENSCSEG00000015483.1"/>
</dbReference>
<feature type="region of interest" description="Disordered" evidence="1">
    <location>
        <begin position="131"/>
        <end position="178"/>
    </location>
</feature>
<sequence length="712" mass="78743">AIHFLKYLEGDLVWAKFNRRPWWPCQVTCDPQQDTHTKMKVPSPRPCRMYFLETLGKHEECAWVQGSAIFPFEGGHQFENLPVLRRRGRQKEKDYKYTVSIPKSLLTAWKVGVAEAEYLLAIQRRNNESVLPVSNNGEERVPSPLPPEQLAKAPSSSSSTSMDQGRMLSPPSKNEHYLTKTPSKVYKKKKKCLSDIFGHIVSGTMESSTGLNVTDQLCATTWSPPKEVHKSSPYADLDSVPLLNRSKRTSVTPVKDVVGMEQGSTKTQTKFTEKSNHCTAPRESMSTYNSNSTVTNSEQSLVSCDEQSRGSPKKHSTNLPASSRLMTRALRAEEETDLQDALATSQTSTNACSDNCPKNIPANEAFTTEISPNWDHRGNTSSLTSHSSPKRRLRKPHKKLLCNGSLFKPQCTDRAETPVATVEVKTENIIVNISSSSSPSSSSLSPLDTFQDVKELTFKSLANEDSSDSELASFRPKSNYKFSTFLMLLKDMHDTREKDGKPLTIPQSANLIKEEPLVIPAAADSDLLQGAFDSFTPGFKTENGKFGNCKSPYNVAVKTKNRTRAIMSSDTYHCGNVPIHPKMRNLDKQRRKQKLPAKLRSSVSGLSSDLADFAYGREFVSGHADLAGTGPGPLVPADLSAGYLIKNLESAVAPKKRWQVLEEVGLRPGVCERSCCLGWYWPWSPRPCGPVSRLPHQEFGISGGSEEALAGP</sequence>
<dbReference type="SUPFAM" id="SSF63748">
    <property type="entry name" value="Tudor/PWWP/MBT"/>
    <property type="match status" value="1"/>
</dbReference>
<feature type="domain" description="PWWP" evidence="2">
    <location>
        <begin position="9"/>
        <end position="75"/>
    </location>
</feature>
<evidence type="ECO:0000313" key="4">
    <source>
        <dbReference type="Proteomes" id="UP000265120"/>
    </source>
</evidence>
<dbReference type="PROSITE" id="PS50812">
    <property type="entry name" value="PWWP"/>
    <property type="match status" value="1"/>
</dbReference>